<dbReference type="EMBL" id="CP126650">
    <property type="protein sequence ID" value="WJZ84565.1"/>
    <property type="molecule type" value="Genomic_DNA"/>
</dbReference>
<gene>
    <name evidence="1" type="ORF">VitviT2T_004165</name>
</gene>
<name>A0ABY9BPA5_VITVI</name>
<evidence type="ECO:0000313" key="2">
    <source>
        <dbReference type="Proteomes" id="UP001227230"/>
    </source>
</evidence>
<protein>
    <submittedName>
        <fullName evidence="1">Uncharacterized protein</fullName>
    </submittedName>
</protein>
<keyword evidence="2" id="KW-1185">Reference proteome</keyword>
<dbReference type="Proteomes" id="UP001227230">
    <property type="component" value="Chromosome 3"/>
</dbReference>
<proteinExistence type="predicted"/>
<accession>A0ABY9BPA5</accession>
<evidence type="ECO:0000313" key="1">
    <source>
        <dbReference type="EMBL" id="WJZ84565.1"/>
    </source>
</evidence>
<reference evidence="1 2" key="1">
    <citation type="journal article" date="2023" name="Hortic Res">
        <title>The complete reference genome for grapevine (Vitis vinifera L.) genetics and breeding.</title>
        <authorList>
            <person name="Shi X."/>
            <person name="Cao S."/>
            <person name="Wang X."/>
            <person name="Huang S."/>
            <person name="Wang Y."/>
            <person name="Liu Z."/>
            <person name="Liu W."/>
            <person name="Leng X."/>
            <person name="Peng Y."/>
            <person name="Wang N."/>
            <person name="Wang Y."/>
            <person name="Ma Z."/>
            <person name="Xu X."/>
            <person name="Zhang F."/>
            <person name="Xue H."/>
            <person name="Zhong H."/>
            <person name="Wang Y."/>
            <person name="Zhang K."/>
            <person name="Velt A."/>
            <person name="Avia K."/>
            <person name="Holtgrawe D."/>
            <person name="Grimplet J."/>
            <person name="Matus J.T."/>
            <person name="Ware D."/>
            <person name="Wu X."/>
            <person name="Wang H."/>
            <person name="Liu C."/>
            <person name="Fang Y."/>
            <person name="Rustenholz C."/>
            <person name="Cheng Z."/>
            <person name="Xiao H."/>
            <person name="Zhou Y."/>
        </authorList>
    </citation>
    <scope>NUCLEOTIDE SEQUENCE [LARGE SCALE GENOMIC DNA]</scope>
    <source>
        <strain evidence="2">cv. Pinot noir / PN40024</strain>
        <tissue evidence="1">Leaf</tissue>
    </source>
</reference>
<organism evidence="1 2">
    <name type="scientific">Vitis vinifera</name>
    <name type="common">Grape</name>
    <dbReference type="NCBI Taxonomy" id="29760"/>
    <lineage>
        <taxon>Eukaryota</taxon>
        <taxon>Viridiplantae</taxon>
        <taxon>Streptophyta</taxon>
        <taxon>Embryophyta</taxon>
        <taxon>Tracheophyta</taxon>
        <taxon>Spermatophyta</taxon>
        <taxon>Magnoliopsida</taxon>
        <taxon>eudicotyledons</taxon>
        <taxon>Gunneridae</taxon>
        <taxon>Pentapetalae</taxon>
        <taxon>rosids</taxon>
        <taxon>Vitales</taxon>
        <taxon>Vitaceae</taxon>
        <taxon>Viteae</taxon>
        <taxon>Vitis</taxon>
    </lineage>
</organism>
<sequence length="219" mass="24826">MKRCISTNSEHHLHRGTISWRRQAFFIVVLYMSTPIHHISIEKQQLIEATHRLGLDTDQSPPLSFSTLHRDQWHTGWGGTSRTHPLAVLLLYPDFFFDNNNDAALHGTFMSDPGLDGIGIDFTSDDHSSFTADHRRCDLLYLHRYAAVRTIISTLQRCCTRHHRQLNLTCTKTPPMVFAAATTITTIIAVDKASRPLIVIAQIPALQTKEMTPMRGREG</sequence>